<evidence type="ECO:0000259" key="2">
    <source>
        <dbReference type="Pfam" id="PF00013"/>
    </source>
</evidence>
<keyword evidence="1" id="KW-0694">RNA-binding</keyword>
<keyword evidence="4" id="KW-1185">Reference proteome</keyword>
<dbReference type="InterPro" id="IPR004088">
    <property type="entry name" value="KH_dom_type_1"/>
</dbReference>
<comment type="caution">
    <text evidence="3">The sequence shown here is derived from an EMBL/GenBank/DDBJ whole genome shotgun (WGS) entry which is preliminary data.</text>
</comment>
<reference evidence="3" key="1">
    <citation type="submission" date="2023-07" db="EMBL/GenBank/DDBJ databases">
        <title>A chromosome-level genome assembly of Lolium multiflorum.</title>
        <authorList>
            <person name="Chen Y."/>
            <person name="Copetti D."/>
            <person name="Kolliker R."/>
            <person name="Studer B."/>
        </authorList>
    </citation>
    <scope>NUCLEOTIDE SEQUENCE</scope>
    <source>
        <strain evidence="3">02402/16</strain>
        <tissue evidence="3">Leaf</tissue>
    </source>
</reference>
<dbReference type="InterPro" id="IPR036612">
    <property type="entry name" value="KH_dom_type_1_sf"/>
</dbReference>
<organism evidence="3 4">
    <name type="scientific">Lolium multiflorum</name>
    <name type="common">Italian ryegrass</name>
    <name type="synonym">Lolium perenne subsp. multiflorum</name>
    <dbReference type="NCBI Taxonomy" id="4521"/>
    <lineage>
        <taxon>Eukaryota</taxon>
        <taxon>Viridiplantae</taxon>
        <taxon>Streptophyta</taxon>
        <taxon>Embryophyta</taxon>
        <taxon>Tracheophyta</taxon>
        <taxon>Spermatophyta</taxon>
        <taxon>Magnoliopsida</taxon>
        <taxon>Liliopsida</taxon>
        <taxon>Poales</taxon>
        <taxon>Poaceae</taxon>
        <taxon>BOP clade</taxon>
        <taxon>Pooideae</taxon>
        <taxon>Poodae</taxon>
        <taxon>Poeae</taxon>
        <taxon>Poeae Chloroplast Group 2 (Poeae type)</taxon>
        <taxon>Loliodinae</taxon>
        <taxon>Loliinae</taxon>
        <taxon>Lolium</taxon>
    </lineage>
</organism>
<dbReference type="SUPFAM" id="SSF54791">
    <property type="entry name" value="Eukaryotic type KH-domain (KH-domain type I)"/>
    <property type="match status" value="1"/>
</dbReference>
<proteinExistence type="predicted"/>
<evidence type="ECO:0000256" key="1">
    <source>
        <dbReference type="PROSITE-ProRule" id="PRU00117"/>
    </source>
</evidence>
<dbReference type="Gene3D" id="3.30.310.210">
    <property type="match status" value="1"/>
</dbReference>
<feature type="domain" description="K Homology" evidence="2">
    <location>
        <begin position="18"/>
        <end position="80"/>
    </location>
</feature>
<gene>
    <name evidence="3" type="ORF">QYE76_062011</name>
</gene>
<dbReference type="GO" id="GO:0003723">
    <property type="term" value="F:RNA binding"/>
    <property type="evidence" value="ECO:0007669"/>
    <property type="project" value="UniProtKB-UniRule"/>
</dbReference>
<dbReference type="AlphaFoldDB" id="A0AAD8W590"/>
<dbReference type="PROSITE" id="PS50084">
    <property type="entry name" value="KH_TYPE_1"/>
    <property type="match status" value="1"/>
</dbReference>
<dbReference type="PANTHER" id="PTHR10288">
    <property type="entry name" value="KH DOMAIN CONTAINING RNA BINDING PROTEIN"/>
    <property type="match status" value="1"/>
</dbReference>
<protein>
    <recommendedName>
        <fullName evidence="2">K Homology domain-containing protein</fullName>
    </recommendedName>
</protein>
<evidence type="ECO:0000313" key="4">
    <source>
        <dbReference type="Proteomes" id="UP001231189"/>
    </source>
</evidence>
<name>A0AAD8W590_LOLMU</name>
<sequence length="123" mass="12980">MADLSISDDLWKQPTHPRILVSDPEAGSIISRGGSAIAAIQSSFGAHVQLSRRGHLLPGTQCRVLLLGLFHQIMYAAEILLEQIICQGGEVIDNGATVVLVVPVACCGALIGKGGTVIRDHNM</sequence>
<dbReference type="Proteomes" id="UP001231189">
    <property type="component" value="Unassembled WGS sequence"/>
</dbReference>
<dbReference type="EMBL" id="JAUUTY010000004">
    <property type="protein sequence ID" value="KAK1644206.1"/>
    <property type="molecule type" value="Genomic_DNA"/>
</dbReference>
<dbReference type="Pfam" id="PF00013">
    <property type="entry name" value="KH_1"/>
    <property type="match status" value="1"/>
</dbReference>
<accession>A0AAD8W590</accession>
<evidence type="ECO:0000313" key="3">
    <source>
        <dbReference type="EMBL" id="KAK1644206.1"/>
    </source>
</evidence>